<keyword evidence="4 8" id="KW-0378">Hydrolase</keyword>
<dbReference type="PANTHER" id="PTHR45962:SF1">
    <property type="entry name" value="N-FATTY-ACYL-AMINO ACID SYNTHASE_HYDROLASE PM20D1"/>
    <property type="match status" value="1"/>
</dbReference>
<dbReference type="GO" id="GO:0046872">
    <property type="term" value="F:metal ion binding"/>
    <property type="evidence" value="ECO:0007669"/>
    <property type="project" value="UniProtKB-KW"/>
</dbReference>
<dbReference type="NCBIfam" id="NF006596">
    <property type="entry name" value="PRK09133.1"/>
    <property type="match status" value="1"/>
</dbReference>
<dbReference type="Proteomes" id="UP000317894">
    <property type="component" value="Unassembled WGS sequence"/>
</dbReference>
<keyword evidence="5" id="KW-0862">Zinc</keyword>
<dbReference type="Gene3D" id="3.40.630.10">
    <property type="entry name" value="Zn peptidases"/>
    <property type="match status" value="1"/>
</dbReference>
<dbReference type="GO" id="GO:0051603">
    <property type="term" value="P:proteolysis involved in protein catabolic process"/>
    <property type="evidence" value="ECO:0007669"/>
    <property type="project" value="TreeGrafter"/>
</dbReference>
<dbReference type="Pfam" id="PF01546">
    <property type="entry name" value="Peptidase_M20"/>
    <property type="match status" value="1"/>
</dbReference>
<feature type="signal peptide" evidence="6">
    <location>
        <begin position="1"/>
        <end position="17"/>
    </location>
</feature>
<dbReference type="InterPro" id="IPR002933">
    <property type="entry name" value="Peptidase_M20"/>
</dbReference>
<dbReference type="SUPFAM" id="SSF53187">
    <property type="entry name" value="Zn-dependent exopeptidases"/>
    <property type="match status" value="1"/>
</dbReference>
<dbReference type="Pfam" id="PF07687">
    <property type="entry name" value="M20_dimer"/>
    <property type="match status" value="1"/>
</dbReference>
<dbReference type="EMBL" id="VJWA01000001">
    <property type="protein sequence ID" value="TRW16988.1"/>
    <property type="molecule type" value="Genomic_DNA"/>
</dbReference>
<dbReference type="Gene3D" id="3.30.70.360">
    <property type="match status" value="1"/>
</dbReference>
<keyword evidence="6" id="KW-0732">Signal</keyword>
<keyword evidence="2" id="KW-0645">Protease</keyword>
<evidence type="ECO:0000256" key="6">
    <source>
        <dbReference type="SAM" id="SignalP"/>
    </source>
</evidence>
<evidence type="ECO:0000313" key="9">
    <source>
        <dbReference type="Proteomes" id="UP000317894"/>
    </source>
</evidence>
<dbReference type="OrthoDB" id="9809784at2"/>
<accession>A0A552UFI7</accession>
<feature type="chain" id="PRO_5021851515" evidence="6">
    <location>
        <begin position="18"/>
        <end position="452"/>
    </location>
</feature>
<comment type="caution">
    <text evidence="8">The sequence shown here is derived from an EMBL/GenBank/DDBJ whole genome shotgun (WGS) entry which is preliminary data.</text>
</comment>
<proteinExistence type="inferred from homology"/>
<dbReference type="InterPro" id="IPR011650">
    <property type="entry name" value="Peptidase_M20_dimer"/>
</dbReference>
<evidence type="ECO:0000256" key="2">
    <source>
        <dbReference type="ARBA" id="ARBA00022670"/>
    </source>
</evidence>
<evidence type="ECO:0000259" key="7">
    <source>
        <dbReference type="Pfam" id="PF07687"/>
    </source>
</evidence>
<name>A0A552UFI7_9SPHN</name>
<dbReference type="RefSeq" id="WP_143554532.1">
    <property type="nucleotide sequence ID" value="NZ_VJWA01000001.1"/>
</dbReference>
<evidence type="ECO:0000313" key="8">
    <source>
        <dbReference type="EMBL" id="TRW16988.1"/>
    </source>
</evidence>
<organism evidence="8 9">
    <name type="scientific">Glacieibacterium frigidum</name>
    <dbReference type="NCBI Taxonomy" id="2593303"/>
    <lineage>
        <taxon>Bacteria</taxon>
        <taxon>Pseudomonadati</taxon>
        <taxon>Pseudomonadota</taxon>
        <taxon>Alphaproteobacteria</taxon>
        <taxon>Sphingomonadales</taxon>
        <taxon>Sphingosinicellaceae</taxon>
        <taxon>Glacieibacterium</taxon>
    </lineage>
</organism>
<dbReference type="InterPro" id="IPR047177">
    <property type="entry name" value="Pept_M20A"/>
</dbReference>
<protein>
    <submittedName>
        <fullName evidence="8">M20/M25/M40 family metallo-hydrolase</fullName>
    </submittedName>
</protein>
<evidence type="ECO:0000256" key="4">
    <source>
        <dbReference type="ARBA" id="ARBA00022801"/>
    </source>
</evidence>
<dbReference type="PROSITE" id="PS00758">
    <property type="entry name" value="ARGE_DAPE_CPG2_1"/>
    <property type="match status" value="1"/>
</dbReference>
<dbReference type="AlphaFoldDB" id="A0A552UFI7"/>
<dbReference type="GO" id="GO:0004180">
    <property type="term" value="F:carboxypeptidase activity"/>
    <property type="evidence" value="ECO:0007669"/>
    <property type="project" value="TreeGrafter"/>
</dbReference>
<feature type="domain" description="Peptidase M20 dimerisation" evidence="7">
    <location>
        <begin position="205"/>
        <end position="348"/>
    </location>
</feature>
<evidence type="ECO:0000256" key="3">
    <source>
        <dbReference type="ARBA" id="ARBA00022723"/>
    </source>
</evidence>
<dbReference type="SUPFAM" id="SSF55031">
    <property type="entry name" value="Bacterial exopeptidase dimerisation domain"/>
    <property type="match status" value="1"/>
</dbReference>
<comment type="similarity">
    <text evidence="1">Belongs to the peptidase M20A family.</text>
</comment>
<dbReference type="InterPro" id="IPR001261">
    <property type="entry name" value="ArgE/DapE_CS"/>
</dbReference>
<dbReference type="InterPro" id="IPR036264">
    <property type="entry name" value="Bact_exopeptidase_dim_dom"/>
</dbReference>
<keyword evidence="9" id="KW-1185">Reference proteome</keyword>
<reference evidence="8 9" key="1">
    <citation type="submission" date="2019-07" db="EMBL/GenBank/DDBJ databases">
        <title>Novel species isolated from glacier.</title>
        <authorList>
            <person name="Liu Q."/>
            <person name="Xin Y.-H."/>
        </authorList>
    </citation>
    <scope>NUCLEOTIDE SEQUENCE [LARGE SCALE GENOMIC DNA]</scope>
    <source>
        <strain evidence="8 9">LB1R16</strain>
    </source>
</reference>
<dbReference type="Gene3D" id="1.10.150.900">
    <property type="match status" value="1"/>
</dbReference>
<dbReference type="PANTHER" id="PTHR45962">
    <property type="entry name" value="N-FATTY-ACYL-AMINO ACID SYNTHASE/HYDROLASE PM20D1"/>
    <property type="match status" value="1"/>
</dbReference>
<evidence type="ECO:0000256" key="5">
    <source>
        <dbReference type="ARBA" id="ARBA00022833"/>
    </source>
</evidence>
<keyword evidence="3" id="KW-0479">Metal-binding</keyword>
<gene>
    <name evidence="8" type="ORF">FMM06_01905</name>
</gene>
<evidence type="ECO:0000256" key="1">
    <source>
        <dbReference type="ARBA" id="ARBA00006247"/>
    </source>
</evidence>
<sequence length="452" mass="47062">MRVALLAALFLAAPAAALPVAEARAILKEAVETPSVQGRGENIKYAEKLRARLVAAGFPAADVTVEPVAGEAILSARYRGTGGGKPIAVIGHMDVVEADAKDWVRDPFKLVEDGGYLFGRGVADNKFDVTMIVATLIDLRKSGFKPKRDIILYLSGDEETAGKTAAVQAKAAKAAGVEFVLNGDGGGGGLATDNSPIAYALQGAEKTYADFEFAFTNPGGHSSAPREDNAIYRLAAALAKLQAYKFPPQINPLTRATMADAGPRVGGATGAALTKFATDPTDKTAAATLAADPAWVGQIGTTCVATILSGGHAPNALPQRAAAMVNCRIFPGTSVAEVKAKLVEVIGDPTVVATTKVDWPVTSPSPLRPDVVGAVTKAVHGRFPGLAVVPGQTSGATDCVFYRALEMPCYGVSGLFMRSEDEFSHGLNERVPVAAIEPALAHWRVLFTELAK</sequence>